<dbReference type="GO" id="GO:0019432">
    <property type="term" value="P:triglyceride biosynthetic process"/>
    <property type="evidence" value="ECO:0007669"/>
    <property type="project" value="TreeGrafter"/>
</dbReference>
<evidence type="ECO:0000256" key="1">
    <source>
        <dbReference type="ARBA" id="ARBA00004765"/>
    </source>
</evidence>
<keyword evidence="7" id="KW-0012">Acyltransferase</keyword>
<evidence type="ECO:0000256" key="4">
    <source>
        <dbReference type="ARBA" id="ARBA00048427"/>
    </source>
</evidence>
<dbReference type="GO" id="GO:0004366">
    <property type="term" value="F:glycerol-3-phosphate O-acyltransferase activity"/>
    <property type="evidence" value="ECO:0007669"/>
    <property type="project" value="UniProtKB-EC"/>
</dbReference>
<dbReference type="PANTHER" id="PTHR12563:SF23">
    <property type="entry name" value="BCDNA.GH07066"/>
    <property type="match status" value="1"/>
</dbReference>
<dbReference type="EC" id="2.3.1.15" evidence="2"/>
<evidence type="ECO:0000313" key="7">
    <source>
        <dbReference type="EMBL" id="SFT69532.1"/>
    </source>
</evidence>
<evidence type="ECO:0000259" key="6">
    <source>
        <dbReference type="SMART" id="SM00563"/>
    </source>
</evidence>
<dbReference type="Proteomes" id="UP000199673">
    <property type="component" value="Unassembled WGS sequence"/>
</dbReference>
<keyword evidence="7" id="KW-0808">Transferase</keyword>
<keyword evidence="8" id="KW-1185">Reference proteome</keyword>
<dbReference type="Pfam" id="PF01553">
    <property type="entry name" value="Acyltransferase"/>
    <property type="match status" value="1"/>
</dbReference>
<keyword evidence="5" id="KW-0472">Membrane</keyword>
<protein>
    <recommendedName>
        <fullName evidence="3">Glycerol-3-phosphate acyltransferase</fullName>
        <ecNumber evidence="2">2.3.1.15</ecNumber>
    </recommendedName>
</protein>
<dbReference type="SUPFAM" id="SSF69593">
    <property type="entry name" value="Glycerol-3-phosphate (1)-acyltransferase"/>
    <property type="match status" value="1"/>
</dbReference>
<dbReference type="InterPro" id="IPR002123">
    <property type="entry name" value="Plipid/glycerol_acylTrfase"/>
</dbReference>
<comment type="catalytic activity">
    <reaction evidence="4">
        <text>sn-glycerol 3-phosphate + an acyl-CoA = a 1-acyl-sn-glycero-3-phosphate + CoA</text>
        <dbReference type="Rhea" id="RHEA:15325"/>
        <dbReference type="ChEBI" id="CHEBI:57287"/>
        <dbReference type="ChEBI" id="CHEBI:57597"/>
        <dbReference type="ChEBI" id="CHEBI:57970"/>
        <dbReference type="ChEBI" id="CHEBI:58342"/>
        <dbReference type="EC" id="2.3.1.15"/>
    </reaction>
</comment>
<comment type="pathway">
    <text evidence="1">Phospholipid metabolism; CDP-diacylglycerol biosynthesis; CDP-diacylglycerol from sn-glycerol 3-phosphate: step 1/3.</text>
</comment>
<evidence type="ECO:0000256" key="2">
    <source>
        <dbReference type="ARBA" id="ARBA00013113"/>
    </source>
</evidence>
<organism evidence="7 8">
    <name type="scientific">Algoriphagus locisalis</name>
    <dbReference type="NCBI Taxonomy" id="305507"/>
    <lineage>
        <taxon>Bacteria</taxon>
        <taxon>Pseudomonadati</taxon>
        <taxon>Bacteroidota</taxon>
        <taxon>Cytophagia</taxon>
        <taxon>Cytophagales</taxon>
        <taxon>Cyclobacteriaceae</taxon>
        <taxon>Algoriphagus</taxon>
    </lineage>
</organism>
<feature type="transmembrane region" description="Helical" evidence="5">
    <location>
        <begin position="205"/>
        <end position="222"/>
    </location>
</feature>
<dbReference type="EMBL" id="FPBF01000002">
    <property type="protein sequence ID" value="SFT69532.1"/>
    <property type="molecule type" value="Genomic_DNA"/>
</dbReference>
<keyword evidence="5" id="KW-1133">Transmembrane helix</keyword>
<dbReference type="SMART" id="SM00563">
    <property type="entry name" value="PlsC"/>
    <property type="match status" value="1"/>
</dbReference>
<evidence type="ECO:0000256" key="3">
    <source>
        <dbReference type="ARBA" id="ARBA00013432"/>
    </source>
</evidence>
<name>A0A1I7A3P5_9BACT</name>
<dbReference type="PANTHER" id="PTHR12563">
    <property type="entry name" value="GLYCEROL-3-PHOSPHATE ACYLTRANSFERASE"/>
    <property type="match status" value="1"/>
</dbReference>
<proteinExistence type="predicted"/>
<feature type="domain" description="Phospholipid/glycerol acyltransferase" evidence="6">
    <location>
        <begin position="193"/>
        <end position="328"/>
    </location>
</feature>
<sequence length="568" mass="65204">MSYLEEKYIKHKYEPIHPSKDEWPVVKLARERKEFVKKVADLSEDRILNLTGNNPDILKEELETTLYREKLRIKQNPWVVDPDDDSSFWSGVKSALVQTSTENSKSKSKKLQAYKEILNSITARYAEEIASNFKTTHYKFTRSVVTYGFSRLLNAARVKGFKSIFSNQYTLQDKIQITGQTDQLRDLATKGTVVMVPTHFSNLDSILIGWVISVLGLPPFIYGAGLNLFNISIFAYFMNSLGAYKVDRRKKNLMYLETLKTYSKEAIQFGCHSLFFPGGTRSRSGMIESKLKLGLLSTAIEAQRANFENGVNDISGKIFIVPVTINYHFVLEAPSLIRDHLSITGQERYYKENDEFSNSYKISKFLIKFFTKGSDISVSVGKAMDVLGNYVDAEGRSLDKNNRVINTRDYFISDGKVSVDSQREEEYTNMLGKRIVEEFHKINRVFNSHLVAFVAFEMIKKQNRKLDLFDLLRLPEEDISISYDEFEENCQLVLDKIKELKSQGLINTAPHLSLDLAEIIRLGIENVGMYHAKRPIVQDKNGDIGTEDMSLLYFYHNRLTGYGLEKLY</sequence>
<gene>
    <name evidence="7" type="ORF">SAMN04489724_1654</name>
</gene>
<evidence type="ECO:0000313" key="8">
    <source>
        <dbReference type="Proteomes" id="UP000199673"/>
    </source>
</evidence>
<dbReference type="AlphaFoldDB" id="A0A1I7A3P5"/>
<accession>A0A1I7A3P5</accession>
<dbReference type="GO" id="GO:0006631">
    <property type="term" value="P:fatty acid metabolic process"/>
    <property type="evidence" value="ECO:0007669"/>
    <property type="project" value="TreeGrafter"/>
</dbReference>
<dbReference type="GO" id="GO:0006072">
    <property type="term" value="P:glycerol-3-phosphate metabolic process"/>
    <property type="evidence" value="ECO:0007669"/>
    <property type="project" value="TreeGrafter"/>
</dbReference>
<keyword evidence="5" id="KW-0812">Transmembrane</keyword>
<evidence type="ECO:0000256" key="5">
    <source>
        <dbReference type="SAM" id="Phobius"/>
    </source>
</evidence>
<dbReference type="GO" id="GO:0008654">
    <property type="term" value="P:phospholipid biosynthetic process"/>
    <property type="evidence" value="ECO:0007669"/>
    <property type="project" value="TreeGrafter"/>
</dbReference>
<dbReference type="STRING" id="305507.SAMN04489724_1654"/>
<dbReference type="InterPro" id="IPR022284">
    <property type="entry name" value="GPAT/DHAPAT"/>
</dbReference>
<reference evidence="8" key="1">
    <citation type="submission" date="2016-10" db="EMBL/GenBank/DDBJ databases">
        <authorList>
            <person name="Varghese N."/>
            <person name="Submissions S."/>
        </authorList>
    </citation>
    <scope>NUCLEOTIDE SEQUENCE [LARGE SCALE GENOMIC DNA]</scope>
    <source>
        <strain evidence="8">DSM 23445</strain>
    </source>
</reference>